<evidence type="ECO:0000313" key="1">
    <source>
        <dbReference type="EMBL" id="TRY63536.1"/>
    </source>
</evidence>
<dbReference type="EMBL" id="VCGU01000458">
    <property type="protein sequence ID" value="TRY63536.1"/>
    <property type="molecule type" value="Genomic_DNA"/>
</dbReference>
<reference evidence="1 2" key="1">
    <citation type="journal article" date="2018" name="Nat. Ecol. Evol.">
        <title>Genomic signatures of mitonuclear coevolution across populations of Tigriopus californicus.</title>
        <authorList>
            <person name="Barreto F.S."/>
            <person name="Watson E.T."/>
            <person name="Lima T.G."/>
            <person name="Willett C.S."/>
            <person name="Edmands S."/>
            <person name="Li W."/>
            <person name="Burton R.S."/>
        </authorList>
    </citation>
    <scope>NUCLEOTIDE SEQUENCE [LARGE SCALE GENOMIC DNA]</scope>
    <source>
        <strain evidence="1 2">San Diego</strain>
    </source>
</reference>
<organism evidence="1 2">
    <name type="scientific">Tigriopus californicus</name>
    <name type="common">Marine copepod</name>
    <dbReference type="NCBI Taxonomy" id="6832"/>
    <lineage>
        <taxon>Eukaryota</taxon>
        <taxon>Metazoa</taxon>
        <taxon>Ecdysozoa</taxon>
        <taxon>Arthropoda</taxon>
        <taxon>Crustacea</taxon>
        <taxon>Multicrustacea</taxon>
        <taxon>Hexanauplia</taxon>
        <taxon>Copepoda</taxon>
        <taxon>Harpacticoida</taxon>
        <taxon>Harpacticidae</taxon>
        <taxon>Tigriopus</taxon>
    </lineage>
</organism>
<comment type="caution">
    <text evidence="1">The sequence shown here is derived from an EMBL/GenBank/DDBJ whole genome shotgun (WGS) entry which is preliminary data.</text>
</comment>
<name>A0A553NDK4_TIGCA</name>
<accession>A0A553NDK4</accession>
<gene>
    <name evidence="1" type="ORF">TCAL_16665</name>
</gene>
<evidence type="ECO:0000313" key="2">
    <source>
        <dbReference type="Proteomes" id="UP000318571"/>
    </source>
</evidence>
<dbReference type="Proteomes" id="UP000318571">
    <property type="component" value="Chromosome 10"/>
</dbReference>
<sequence length="82" mass="8996">MEYDSVSGLYSLTSEKRRRGPLDAGGSLAASSFTSKRRRFRMLRVIQTTTGLTTTCWAHLSTESDTDDLAPPFSLATGIGFF</sequence>
<protein>
    <submittedName>
        <fullName evidence="1">Uncharacterized protein</fullName>
    </submittedName>
</protein>
<keyword evidence="2" id="KW-1185">Reference proteome</keyword>
<proteinExistence type="predicted"/>
<dbReference type="AlphaFoldDB" id="A0A553NDK4"/>